<dbReference type="RefSeq" id="WP_380829354.1">
    <property type="nucleotide sequence ID" value="NZ_JBHTCG010000018.1"/>
</dbReference>
<dbReference type="InterPro" id="IPR027417">
    <property type="entry name" value="P-loop_NTPase"/>
</dbReference>
<dbReference type="InterPro" id="IPR007111">
    <property type="entry name" value="NACHT_NTPase"/>
</dbReference>
<feature type="domain" description="NACHT" evidence="2">
    <location>
        <begin position="140"/>
        <end position="293"/>
    </location>
</feature>
<keyword evidence="1" id="KW-1133">Transmembrane helix</keyword>
<name>A0ABW2PB20_9ACTN</name>
<keyword evidence="1" id="KW-0472">Membrane</keyword>
<dbReference type="Pfam" id="PF05729">
    <property type="entry name" value="NACHT"/>
    <property type="match status" value="1"/>
</dbReference>
<evidence type="ECO:0000313" key="3">
    <source>
        <dbReference type="EMBL" id="MFC7385420.1"/>
    </source>
</evidence>
<dbReference type="Gene3D" id="3.40.50.300">
    <property type="entry name" value="P-loop containing nucleotide triphosphate hydrolases"/>
    <property type="match status" value="1"/>
</dbReference>
<evidence type="ECO:0000313" key="4">
    <source>
        <dbReference type="Proteomes" id="UP001596496"/>
    </source>
</evidence>
<dbReference type="EMBL" id="JBHTCG010000018">
    <property type="protein sequence ID" value="MFC7385420.1"/>
    <property type="molecule type" value="Genomic_DNA"/>
</dbReference>
<organism evidence="3 4">
    <name type="scientific">Sphaerisporangium rhizosphaerae</name>
    <dbReference type="NCBI Taxonomy" id="2269375"/>
    <lineage>
        <taxon>Bacteria</taxon>
        <taxon>Bacillati</taxon>
        <taxon>Actinomycetota</taxon>
        <taxon>Actinomycetes</taxon>
        <taxon>Streptosporangiales</taxon>
        <taxon>Streptosporangiaceae</taxon>
        <taxon>Sphaerisporangium</taxon>
    </lineage>
</organism>
<keyword evidence="1" id="KW-0812">Transmembrane</keyword>
<feature type="transmembrane region" description="Helical" evidence="1">
    <location>
        <begin position="508"/>
        <end position="526"/>
    </location>
</feature>
<evidence type="ECO:0000256" key="1">
    <source>
        <dbReference type="SAM" id="Phobius"/>
    </source>
</evidence>
<dbReference type="SUPFAM" id="SSF52540">
    <property type="entry name" value="P-loop containing nucleoside triphosphate hydrolases"/>
    <property type="match status" value="1"/>
</dbReference>
<protein>
    <submittedName>
        <fullName evidence="3">NACHT domain-containing protein</fullName>
    </submittedName>
</protein>
<sequence>MRWERGPGPVWAAVCGLLVIGAAAASGSPQMKLGDVDPVGAVIGLSGLALTVVSVWLAVRAQRVSEMDLDHWARRLAVEVRGAETGELRKLLGDDDQADKPIDVRFVLSPTRAHQAGGVQPSGCLTEVVEYYRRLRPGRLVITGAAGAGKTVLALRLLLGLLAAPAPGDRVPVRLSATQWDTATPLPAWVAAHLVTVFRMPRRTAAALVKAGRVLPVIDGLDEMDIGAPGHTSRAADALRALNSAQDGLGKMEVVLTCRTDQYAALDDAHVRVRAQDAAHIRIEPVDTGTAQTFLETRVGAEDLVRWGPVLDALDFHPDGALARALDTPWRLTLAVTVYRRLDPVTGAYLRDPAELTAPDLDTPAKVGRHLLAAYIPAATTAADAAGRNLRHYSPDQIHRWLAHLARYLNGNAEKGPFAGRVLSGTDLVLHQLWPLAGDRPRVLAQSLAGVSTFVFLAVVLFAFHVPHRLTLAFIGAWGLTRVMGVRWPEPWRIELPRMRTPLGHRKLVGGAISGLVAGAVLGLVVGFTRGWAPGLAGGLTFVIVGGLGFWFLSPGAGRVVDPRDPIRNDLACSLVLGLQAALLFVLMWYWLMGEFTNGLFWLLSPLVWVWFVQAGRRAVTRYLMLILCTRGRLPWRLGRFLHWCHEDAGLLRVAGEAYQFRHRELQDHLARFPAP</sequence>
<feature type="transmembrane region" description="Helical" evidence="1">
    <location>
        <begin position="532"/>
        <end position="553"/>
    </location>
</feature>
<reference evidence="4" key="1">
    <citation type="journal article" date="2019" name="Int. J. Syst. Evol. Microbiol.">
        <title>The Global Catalogue of Microorganisms (GCM) 10K type strain sequencing project: providing services to taxonomists for standard genome sequencing and annotation.</title>
        <authorList>
            <consortium name="The Broad Institute Genomics Platform"/>
            <consortium name="The Broad Institute Genome Sequencing Center for Infectious Disease"/>
            <person name="Wu L."/>
            <person name="Ma J."/>
        </authorList>
    </citation>
    <scope>NUCLEOTIDE SEQUENCE [LARGE SCALE GENOMIC DNA]</scope>
    <source>
        <strain evidence="4">CECT 7649</strain>
    </source>
</reference>
<feature type="transmembrane region" description="Helical" evidence="1">
    <location>
        <begin position="443"/>
        <end position="464"/>
    </location>
</feature>
<keyword evidence="4" id="KW-1185">Reference proteome</keyword>
<feature type="transmembrane region" description="Helical" evidence="1">
    <location>
        <begin position="140"/>
        <end position="163"/>
    </location>
</feature>
<accession>A0ABW2PB20</accession>
<feature type="transmembrane region" description="Helical" evidence="1">
    <location>
        <begin position="599"/>
        <end position="616"/>
    </location>
</feature>
<comment type="caution">
    <text evidence="3">The sequence shown here is derived from an EMBL/GenBank/DDBJ whole genome shotgun (WGS) entry which is preliminary data.</text>
</comment>
<dbReference type="Proteomes" id="UP001596496">
    <property type="component" value="Unassembled WGS sequence"/>
</dbReference>
<feature type="transmembrane region" description="Helical" evidence="1">
    <location>
        <begin position="41"/>
        <end position="59"/>
    </location>
</feature>
<gene>
    <name evidence="3" type="ORF">ACFQSB_24650</name>
</gene>
<evidence type="ECO:0000259" key="2">
    <source>
        <dbReference type="Pfam" id="PF05729"/>
    </source>
</evidence>
<feature type="transmembrane region" description="Helical" evidence="1">
    <location>
        <begin position="574"/>
        <end position="593"/>
    </location>
</feature>
<proteinExistence type="predicted"/>